<keyword evidence="3" id="KW-1185">Reference proteome</keyword>
<dbReference type="AlphaFoldDB" id="A0A553PNT9"/>
<dbReference type="Proteomes" id="UP000318571">
    <property type="component" value="Chromosome 6"/>
</dbReference>
<comment type="caution">
    <text evidence="2">The sequence shown here is derived from an EMBL/GenBank/DDBJ whole genome shotgun (WGS) entry which is preliminary data.</text>
</comment>
<accession>A0A553PNT9</accession>
<evidence type="ECO:0000313" key="3">
    <source>
        <dbReference type="Proteomes" id="UP000318571"/>
    </source>
</evidence>
<feature type="signal peptide" evidence="1">
    <location>
        <begin position="1"/>
        <end position="27"/>
    </location>
</feature>
<protein>
    <submittedName>
        <fullName evidence="2">Uncharacterized protein</fullName>
    </submittedName>
</protein>
<feature type="chain" id="PRO_5021699189" evidence="1">
    <location>
        <begin position="28"/>
        <end position="161"/>
    </location>
</feature>
<sequence length="161" mass="16701">MAHLKLVALSVILAFLLSCSVIQTTAAQEAALVDTVGVVVACCSQCGMTTFGYIATKICGPNGCCYTSHLGNVFDDCGAYTFGGAGIGDCDGFDIGPIDDSNVQVGLYHGGTDGAQIDSIKFQVVNPNNTAVVQTAECFFENVFLDGTSFIVSEPGDCIVF</sequence>
<organism evidence="2 3">
    <name type="scientific">Tigriopus californicus</name>
    <name type="common">Marine copepod</name>
    <dbReference type="NCBI Taxonomy" id="6832"/>
    <lineage>
        <taxon>Eukaryota</taxon>
        <taxon>Metazoa</taxon>
        <taxon>Ecdysozoa</taxon>
        <taxon>Arthropoda</taxon>
        <taxon>Crustacea</taxon>
        <taxon>Multicrustacea</taxon>
        <taxon>Hexanauplia</taxon>
        <taxon>Copepoda</taxon>
        <taxon>Harpacticoida</taxon>
        <taxon>Harpacticidae</taxon>
        <taxon>Tigriopus</taxon>
    </lineage>
</organism>
<dbReference type="EMBL" id="VCGU01000002">
    <property type="protein sequence ID" value="TRY79342.1"/>
    <property type="molecule type" value="Genomic_DNA"/>
</dbReference>
<keyword evidence="1" id="KW-0732">Signal</keyword>
<name>A0A553PNT9_TIGCA</name>
<dbReference type="PROSITE" id="PS51257">
    <property type="entry name" value="PROKAR_LIPOPROTEIN"/>
    <property type="match status" value="1"/>
</dbReference>
<reference evidence="2 3" key="1">
    <citation type="journal article" date="2018" name="Nat. Ecol. Evol.">
        <title>Genomic signatures of mitonuclear coevolution across populations of Tigriopus californicus.</title>
        <authorList>
            <person name="Barreto F.S."/>
            <person name="Watson E.T."/>
            <person name="Lima T.G."/>
            <person name="Willett C.S."/>
            <person name="Edmands S."/>
            <person name="Li W."/>
            <person name="Burton R.S."/>
        </authorList>
    </citation>
    <scope>NUCLEOTIDE SEQUENCE [LARGE SCALE GENOMIC DNA]</scope>
    <source>
        <strain evidence="2 3">San Diego</strain>
    </source>
</reference>
<gene>
    <name evidence="2" type="ORF">TCAL_05119</name>
</gene>
<evidence type="ECO:0000256" key="1">
    <source>
        <dbReference type="SAM" id="SignalP"/>
    </source>
</evidence>
<evidence type="ECO:0000313" key="2">
    <source>
        <dbReference type="EMBL" id="TRY79342.1"/>
    </source>
</evidence>
<proteinExistence type="predicted"/>